<feature type="signal peptide" evidence="2">
    <location>
        <begin position="1"/>
        <end position="21"/>
    </location>
</feature>
<name>A0ABP9Z8S8_9FUNG</name>
<dbReference type="PROSITE" id="PS51767">
    <property type="entry name" value="PEPTIDASE_A1"/>
    <property type="match status" value="1"/>
</dbReference>
<comment type="caution">
    <text evidence="4">The sequence shown here is derived from an EMBL/GenBank/DDBJ whole genome shotgun (WGS) entry which is preliminary data.</text>
</comment>
<dbReference type="InterPro" id="IPR034164">
    <property type="entry name" value="Pepsin-like_dom"/>
</dbReference>
<dbReference type="PANTHER" id="PTHR47966:SF74">
    <property type="entry name" value="AGR407CP"/>
    <property type="match status" value="1"/>
</dbReference>
<evidence type="ECO:0000256" key="1">
    <source>
        <dbReference type="ARBA" id="ARBA00007447"/>
    </source>
</evidence>
<dbReference type="InterPro" id="IPR001461">
    <property type="entry name" value="Aspartic_peptidase_A1"/>
</dbReference>
<evidence type="ECO:0000313" key="4">
    <source>
        <dbReference type="EMBL" id="GAA5815530.1"/>
    </source>
</evidence>
<dbReference type="Proteomes" id="UP001473302">
    <property type="component" value="Unassembled WGS sequence"/>
</dbReference>
<evidence type="ECO:0000313" key="5">
    <source>
        <dbReference type="Proteomes" id="UP001473302"/>
    </source>
</evidence>
<protein>
    <recommendedName>
        <fullName evidence="3">Peptidase A1 domain-containing protein</fullName>
    </recommendedName>
</protein>
<sequence>MKYILSAAILALVSISPVVNALPGAYSTEYAETPAVASIPTVKFSCGYEVENWVIKSGFGTPEQSAKLLIDTTFGSIFVAGVMCHSDFCGDQSSPLYNAGKSSTSVNLHQKKVFNLGDEKIVKADLYRDNITAGSIELHNQIFGKAFSVEGFPAHPNYAGVFGLNPVDVSSDLESNFTPGYGYSNLLGRAEADALPAAVGNEVTQASRKSQTRTNDVSKVCTFSFGIDYTLVYKIGWLSLPTREFGKSPFWKTDLECVKINGVVDLKFTKTIAEFDTTVKDIHVPHGDLAKIHQGLKATYDYRLKKYVFKCCYAKDLEISFKDHKVKLPVEAWTINVDNFGEHCAAKFAASNTIEIPTSRWRLGTDFMENFYTIFDKQGAQTGLGLYHGQNPSYLT</sequence>
<feature type="domain" description="Peptidase A1" evidence="3">
    <location>
        <begin position="53"/>
        <end position="385"/>
    </location>
</feature>
<accession>A0ABP9Z8S8</accession>
<comment type="similarity">
    <text evidence="1">Belongs to the peptidase A1 family.</text>
</comment>
<keyword evidence="5" id="KW-1185">Reference proteome</keyword>
<keyword evidence="2" id="KW-0732">Signal</keyword>
<dbReference type="PANTHER" id="PTHR47966">
    <property type="entry name" value="BETA-SITE APP-CLEAVING ENZYME, ISOFORM A-RELATED"/>
    <property type="match status" value="1"/>
</dbReference>
<evidence type="ECO:0000256" key="2">
    <source>
        <dbReference type="SAM" id="SignalP"/>
    </source>
</evidence>
<dbReference type="Pfam" id="PF00026">
    <property type="entry name" value="Asp"/>
    <property type="match status" value="1"/>
</dbReference>
<dbReference type="CDD" id="cd05471">
    <property type="entry name" value="pepsin_like"/>
    <property type="match status" value="1"/>
</dbReference>
<evidence type="ECO:0000259" key="3">
    <source>
        <dbReference type="PROSITE" id="PS51767"/>
    </source>
</evidence>
<organism evidence="4 5">
    <name type="scientific">Mucor flavus</name>
    <dbReference type="NCBI Taxonomy" id="439312"/>
    <lineage>
        <taxon>Eukaryota</taxon>
        <taxon>Fungi</taxon>
        <taxon>Fungi incertae sedis</taxon>
        <taxon>Mucoromycota</taxon>
        <taxon>Mucoromycotina</taxon>
        <taxon>Mucoromycetes</taxon>
        <taxon>Mucorales</taxon>
        <taxon>Mucorineae</taxon>
        <taxon>Mucoraceae</taxon>
        <taxon>Mucor</taxon>
    </lineage>
</organism>
<dbReference type="SUPFAM" id="SSF50630">
    <property type="entry name" value="Acid proteases"/>
    <property type="match status" value="1"/>
</dbReference>
<reference evidence="4 5" key="1">
    <citation type="submission" date="2024-04" db="EMBL/GenBank/DDBJ databases">
        <title>genome sequences of Mucor flavus KT1a and Helicostylum pulchrum KT1b strains isolated from the surface of a dry-aged beef.</title>
        <authorList>
            <person name="Toyotome T."/>
            <person name="Hosono M."/>
            <person name="Torimaru M."/>
            <person name="Fukuda K."/>
            <person name="Mikami N."/>
        </authorList>
    </citation>
    <scope>NUCLEOTIDE SEQUENCE [LARGE SCALE GENOMIC DNA]</scope>
    <source>
        <strain evidence="4 5">KT1a</strain>
    </source>
</reference>
<gene>
    <name evidence="4" type="ORF">MFLAVUS_009042</name>
</gene>
<dbReference type="EMBL" id="BAABUK010000026">
    <property type="protein sequence ID" value="GAA5815530.1"/>
    <property type="molecule type" value="Genomic_DNA"/>
</dbReference>
<feature type="chain" id="PRO_5045825829" description="Peptidase A1 domain-containing protein" evidence="2">
    <location>
        <begin position="22"/>
        <end position="396"/>
    </location>
</feature>
<dbReference type="InterPro" id="IPR033121">
    <property type="entry name" value="PEPTIDASE_A1"/>
</dbReference>
<proteinExistence type="inferred from homology"/>
<dbReference type="Gene3D" id="2.40.70.10">
    <property type="entry name" value="Acid Proteases"/>
    <property type="match status" value="2"/>
</dbReference>
<dbReference type="InterPro" id="IPR021109">
    <property type="entry name" value="Peptidase_aspartic_dom_sf"/>
</dbReference>